<dbReference type="Proteomes" id="UP000245711">
    <property type="component" value="Plasmid pRB98"/>
</dbReference>
<organism evidence="1 2">
    <name type="scientific">Rhodococcus oxybenzonivorans</name>
    <dbReference type="NCBI Taxonomy" id="1990687"/>
    <lineage>
        <taxon>Bacteria</taxon>
        <taxon>Bacillati</taxon>
        <taxon>Actinomycetota</taxon>
        <taxon>Actinomycetes</taxon>
        <taxon>Mycobacteriales</taxon>
        <taxon>Nocardiaceae</taxon>
        <taxon>Rhodococcus</taxon>
    </lineage>
</organism>
<evidence type="ECO:0000313" key="1">
    <source>
        <dbReference type="EMBL" id="AWK76439.1"/>
    </source>
</evidence>
<protein>
    <submittedName>
        <fullName evidence="1">Uncharacterized protein</fullName>
    </submittedName>
</protein>
<dbReference type="OrthoDB" id="4466179at2"/>
<dbReference type="AlphaFoldDB" id="A0A2S2C6F8"/>
<dbReference type="KEGG" id="roz:CBI38_34100"/>
<geneLocation type="plasmid" evidence="2">
    <name>prb98</name>
</geneLocation>
<sequence length="122" mass="13179">MIRTCCRPATAGPRHPPSIAGVRCRGEQSFPAVAGFAVAVLVHTLDAETGRLRHLPPAEPAEWARAIFSTIAQSSHRCGPIGHGRGDMAHACKSARNRLRGLRPHVWRQVPGRSDLGELHGQ</sequence>
<keyword evidence="1" id="KW-0614">Plasmid</keyword>
<evidence type="ECO:0000313" key="2">
    <source>
        <dbReference type="Proteomes" id="UP000245711"/>
    </source>
</evidence>
<keyword evidence="2" id="KW-1185">Reference proteome</keyword>
<reference evidence="1 2" key="1">
    <citation type="submission" date="2017-05" db="EMBL/GenBank/DDBJ databases">
        <title>Isolation of Rhodococcus sp. S2-17 biodegrading of BP-3.</title>
        <authorList>
            <person name="Lee Y."/>
            <person name="Kim K.H."/>
            <person name="Chun B.H."/>
            <person name="Jung H.S."/>
            <person name="Jeon C.O."/>
        </authorList>
    </citation>
    <scope>NUCLEOTIDE SEQUENCE [LARGE SCALE GENOMIC DNA]</scope>
    <source>
        <strain evidence="1 2">S2-17</strain>
        <plasmid evidence="2">prb98</plasmid>
    </source>
</reference>
<gene>
    <name evidence="1" type="ORF">CBI38_34100</name>
</gene>
<accession>A0A2S2C6F8</accession>
<dbReference type="EMBL" id="CP021355">
    <property type="protein sequence ID" value="AWK76439.1"/>
    <property type="molecule type" value="Genomic_DNA"/>
</dbReference>
<proteinExistence type="predicted"/>
<name>A0A2S2C6F8_9NOCA</name>